<sequence length="979" mass="111199">MARLQPFLHGMEHYAKVVEVLCNGTPYLSWIWAPIKLMLMVSVDCLDAFEKLIDAYAKIADLLPRFDRLAVALGHDHNFQALLALVYTDILEFHRRAYKFLCRKSWKVFFASMWSGFESRFGAILGNLAYHSELVDKEAVSIDISDAMTRSRLDEERWEKQEREWTAQKVRTVLAWLSTDDTPPEDIIEKHTRECLPDSCDWFLNHPKTKSWLRDGAPHALLWLYGKPGAGKSTICSSVVRHAADDGVNIFYYFCSYLGRIAENSSRLLRSVAAQIVQKHQDLAIHVYENYCQSHPVPTRKGLMSLLPELLEGLGTARIVVDGIDEWAIGEQKEALRDLTRLVSLDPSLYVCKILVASRDTLDISRILRKKGSRAALVSLSDEKENLAINNSIQNFIKHKLANLPDHFSELSPDAVALEKVREVLLTKSDGMFLWVRLVLDSMDTVYSTDELGSLVEELPTDLDTLYSQILERLCNAPSIERYGGVLAILGWICFARRPLHKTEILHGLAIRPMESSLMPLSVPIPQILDHCKPLIEERPDSTIVFVHFSITEFLLKSNAGWRISQQQTELSISFACATTVLRGLDLLDPQKTSSECFMSIASRVHRLLPYSLKFWVEHCLEYAKCGGSLDTSDLLPRRLANLQLKHEKLLQQTFGRKINHSRLIGDSVGHSFEDSLTLMNHLPVHGLMEDTLSIQRAVIQHSFENGEDAEAFATQNDRTLFSNLVAYFESSVLYLLTQDNIDGIPQTILQAFRKSYASTAFRCRFPSCPQASTGFASDETRLQHEMVHLHRVKCKIATCQWSRIGFSSKARLDAHNKKHHDFQPTLFIPPQVRRLVEGGESSQRNLVEEGKSNPNLPPTLPKFHAQGEEPHTPTPSTPITPMHQESFSHNSQQQQQQHQNMINPATIQQRRNEQASLIQQRQQQISQYQYQNLQAQAALAAQAQAAAQAQQQQQQTSIEAYAKALAQQHRQELQHQQQ</sequence>
<proteinExistence type="predicted"/>
<dbReference type="InterPro" id="IPR056884">
    <property type="entry name" value="NPHP3-like_N"/>
</dbReference>
<dbReference type="Gene3D" id="3.40.50.300">
    <property type="entry name" value="P-loop containing nucleotide triphosphate hydrolases"/>
    <property type="match status" value="1"/>
</dbReference>
<dbReference type="STRING" id="1448308.A0A2T2N7E4"/>
<feature type="domain" description="Nephrocystin 3-like N-terminal" evidence="4">
    <location>
        <begin position="199"/>
        <end position="359"/>
    </location>
</feature>
<evidence type="ECO:0000256" key="2">
    <source>
        <dbReference type="SAM" id="MobiDB-lite"/>
    </source>
</evidence>
<gene>
    <name evidence="5" type="ORF">BS50DRAFT_534675</name>
</gene>
<evidence type="ECO:0000259" key="3">
    <source>
        <dbReference type="Pfam" id="PF24809"/>
    </source>
</evidence>
<dbReference type="InterPro" id="IPR056125">
    <property type="entry name" value="DUF7708"/>
</dbReference>
<feature type="compositionally biased region" description="Low complexity" evidence="2">
    <location>
        <begin position="889"/>
        <end position="901"/>
    </location>
</feature>
<protein>
    <submittedName>
        <fullName evidence="5">Uncharacterized protein</fullName>
    </submittedName>
</protein>
<dbReference type="InterPro" id="IPR027417">
    <property type="entry name" value="P-loop_NTPase"/>
</dbReference>
<keyword evidence="1" id="KW-0677">Repeat</keyword>
<dbReference type="EMBL" id="KZ678145">
    <property type="protein sequence ID" value="PSN61329.1"/>
    <property type="molecule type" value="Genomic_DNA"/>
</dbReference>
<dbReference type="Pfam" id="PF24883">
    <property type="entry name" value="NPHP3_N"/>
    <property type="match status" value="1"/>
</dbReference>
<evidence type="ECO:0000313" key="6">
    <source>
        <dbReference type="Proteomes" id="UP000240883"/>
    </source>
</evidence>
<evidence type="ECO:0000313" key="5">
    <source>
        <dbReference type="EMBL" id="PSN61329.1"/>
    </source>
</evidence>
<dbReference type="SUPFAM" id="SSF52540">
    <property type="entry name" value="P-loop containing nucleoside triphosphate hydrolases"/>
    <property type="match status" value="1"/>
</dbReference>
<evidence type="ECO:0000259" key="4">
    <source>
        <dbReference type="Pfam" id="PF24883"/>
    </source>
</evidence>
<dbReference type="Pfam" id="PF24809">
    <property type="entry name" value="DUF7708"/>
    <property type="match status" value="1"/>
</dbReference>
<organism evidence="5 6">
    <name type="scientific">Corynespora cassiicola Philippines</name>
    <dbReference type="NCBI Taxonomy" id="1448308"/>
    <lineage>
        <taxon>Eukaryota</taxon>
        <taxon>Fungi</taxon>
        <taxon>Dikarya</taxon>
        <taxon>Ascomycota</taxon>
        <taxon>Pezizomycotina</taxon>
        <taxon>Dothideomycetes</taxon>
        <taxon>Pleosporomycetidae</taxon>
        <taxon>Pleosporales</taxon>
        <taxon>Corynesporascaceae</taxon>
        <taxon>Corynespora</taxon>
    </lineage>
</organism>
<dbReference type="PANTHER" id="PTHR10039:SF14">
    <property type="entry name" value="NACHT DOMAIN-CONTAINING PROTEIN"/>
    <property type="match status" value="1"/>
</dbReference>
<accession>A0A2T2N7E4</accession>
<dbReference type="AlphaFoldDB" id="A0A2T2N7E4"/>
<feature type="domain" description="DUF7708" evidence="3">
    <location>
        <begin position="4"/>
        <end position="140"/>
    </location>
</feature>
<keyword evidence="6" id="KW-1185">Reference proteome</keyword>
<evidence type="ECO:0000256" key="1">
    <source>
        <dbReference type="ARBA" id="ARBA00022737"/>
    </source>
</evidence>
<name>A0A2T2N7E4_CORCC</name>
<dbReference type="Proteomes" id="UP000240883">
    <property type="component" value="Unassembled WGS sequence"/>
</dbReference>
<dbReference type="OrthoDB" id="7464126at2759"/>
<dbReference type="PANTHER" id="PTHR10039">
    <property type="entry name" value="AMELOGENIN"/>
    <property type="match status" value="1"/>
</dbReference>
<reference evidence="5 6" key="1">
    <citation type="journal article" date="2018" name="Front. Microbiol.">
        <title>Genome-Wide Analysis of Corynespora cassiicola Leaf Fall Disease Putative Effectors.</title>
        <authorList>
            <person name="Lopez D."/>
            <person name="Ribeiro S."/>
            <person name="Label P."/>
            <person name="Fumanal B."/>
            <person name="Venisse J.S."/>
            <person name="Kohler A."/>
            <person name="de Oliveira R.R."/>
            <person name="Labutti K."/>
            <person name="Lipzen A."/>
            <person name="Lail K."/>
            <person name="Bauer D."/>
            <person name="Ohm R.A."/>
            <person name="Barry K.W."/>
            <person name="Spatafora J."/>
            <person name="Grigoriev I.V."/>
            <person name="Martin F.M."/>
            <person name="Pujade-Renaud V."/>
        </authorList>
    </citation>
    <scope>NUCLEOTIDE SEQUENCE [LARGE SCALE GENOMIC DNA]</scope>
    <source>
        <strain evidence="5 6">Philippines</strain>
    </source>
</reference>
<feature type="region of interest" description="Disordered" evidence="2">
    <location>
        <begin position="840"/>
        <end position="901"/>
    </location>
</feature>